<accession>A0A127Q9E6</accession>
<dbReference type="KEGG" id="cpra:CPter91_4170"/>
<evidence type="ECO:0000256" key="1">
    <source>
        <dbReference type="SAM" id="MobiDB-lite"/>
    </source>
</evidence>
<evidence type="ECO:0000313" key="3">
    <source>
        <dbReference type="Proteomes" id="UP000074561"/>
    </source>
</evidence>
<gene>
    <name evidence="2" type="ORF">CPter91_4170</name>
</gene>
<dbReference type="Proteomes" id="UP000074561">
    <property type="component" value="Chromosome"/>
</dbReference>
<dbReference type="EMBL" id="CP013234">
    <property type="protein sequence ID" value="AMP06485.1"/>
    <property type="molecule type" value="Genomic_DNA"/>
</dbReference>
<evidence type="ECO:0000313" key="2">
    <source>
        <dbReference type="EMBL" id="AMP06485.1"/>
    </source>
</evidence>
<reference evidence="2 3" key="1">
    <citation type="submission" date="2015-11" db="EMBL/GenBank/DDBJ databases">
        <title>Exploring the genomic traits of fungus-feeding bacterial genus Collimonas.</title>
        <authorList>
            <person name="Song C."/>
            <person name="Schmidt R."/>
            <person name="de Jager V."/>
            <person name="Krzyzanowska D."/>
            <person name="Jongedijk E."/>
            <person name="Cankar K."/>
            <person name="Beekwilder J."/>
            <person name="van Veen A."/>
            <person name="de Boer W."/>
            <person name="van Veen J.A."/>
            <person name="Garbeva P."/>
        </authorList>
    </citation>
    <scope>NUCLEOTIDE SEQUENCE [LARGE SCALE GENOMIC DNA]</scope>
    <source>
        <strain evidence="2 3">Ter91</strain>
    </source>
</reference>
<dbReference type="STRING" id="279113.CPter91_4170"/>
<name>A0A127Q9E6_9BURK</name>
<dbReference type="AlphaFoldDB" id="A0A127Q9E6"/>
<protein>
    <submittedName>
        <fullName evidence="2">Uncharacterized protein</fullName>
    </submittedName>
</protein>
<sequence length="37" mass="4463">MHAVLLHWLRVNYSKYRTQSSTAKNPQILDHDDVLRR</sequence>
<proteinExistence type="predicted"/>
<feature type="region of interest" description="Disordered" evidence="1">
    <location>
        <begin position="18"/>
        <end position="37"/>
    </location>
</feature>
<organism evidence="2 3">
    <name type="scientific">Collimonas pratensis</name>
    <dbReference type="NCBI Taxonomy" id="279113"/>
    <lineage>
        <taxon>Bacteria</taxon>
        <taxon>Pseudomonadati</taxon>
        <taxon>Pseudomonadota</taxon>
        <taxon>Betaproteobacteria</taxon>
        <taxon>Burkholderiales</taxon>
        <taxon>Oxalobacteraceae</taxon>
        <taxon>Collimonas</taxon>
    </lineage>
</organism>